<feature type="transmembrane region" description="Helical" evidence="7">
    <location>
        <begin position="226"/>
        <end position="248"/>
    </location>
</feature>
<comment type="subunit">
    <text evidence="7">The complex comprises the extracytoplasmic solute receptor protein and the two transmembrane proteins.</text>
</comment>
<evidence type="ECO:0000256" key="2">
    <source>
        <dbReference type="ARBA" id="ARBA00022475"/>
    </source>
</evidence>
<comment type="caution">
    <text evidence="7">Lacks conserved residue(s) required for the propagation of feature annotation.</text>
</comment>
<feature type="transmembrane region" description="Helical" evidence="7">
    <location>
        <begin position="328"/>
        <end position="358"/>
    </location>
</feature>
<dbReference type="EMBL" id="DMVW01000086">
    <property type="protein sequence ID" value="HAR51911.1"/>
    <property type="molecule type" value="Genomic_DNA"/>
</dbReference>
<evidence type="ECO:0000313" key="10">
    <source>
        <dbReference type="Proteomes" id="UP000264719"/>
    </source>
</evidence>
<name>A0A348WBJ9_9RHOB</name>
<dbReference type="InterPro" id="IPR004681">
    <property type="entry name" value="TRAP_DctM"/>
</dbReference>
<evidence type="ECO:0000256" key="6">
    <source>
        <dbReference type="ARBA" id="ARBA00023136"/>
    </source>
</evidence>
<accession>A0A348WBJ9</accession>
<feature type="transmembrane region" description="Helical" evidence="7">
    <location>
        <begin position="148"/>
        <end position="172"/>
    </location>
</feature>
<feature type="transmembrane region" description="Helical" evidence="7">
    <location>
        <begin position="412"/>
        <end position="433"/>
    </location>
</feature>
<dbReference type="RefSeq" id="WP_336096463.1">
    <property type="nucleotide sequence ID" value="NZ_CAXAXR010000002.1"/>
</dbReference>
<feature type="transmembrane region" description="Helical" evidence="7">
    <location>
        <begin position="178"/>
        <end position="205"/>
    </location>
</feature>
<dbReference type="GO" id="GO:0022857">
    <property type="term" value="F:transmembrane transporter activity"/>
    <property type="evidence" value="ECO:0007669"/>
    <property type="project" value="UniProtKB-UniRule"/>
</dbReference>
<dbReference type="Pfam" id="PF06808">
    <property type="entry name" value="DctM"/>
    <property type="match status" value="1"/>
</dbReference>
<feature type="domain" description="TRAP C4-dicarboxylate transport system permease DctM subunit" evidence="8">
    <location>
        <begin position="21"/>
        <end position="429"/>
    </location>
</feature>
<keyword evidence="2" id="KW-1003">Cell membrane</keyword>
<protein>
    <recommendedName>
        <fullName evidence="7">TRAP transporter large permease protein</fullName>
    </recommendedName>
</protein>
<evidence type="ECO:0000256" key="7">
    <source>
        <dbReference type="RuleBase" id="RU369079"/>
    </source>
</evidence>
<evidence type="ECO:0000259" key="8">
    <source>
        <dbReference type="Pfam" id="PF06808"/>
    </source>
</evidence>
<keyword evidence="4 7" id="KW-0812">Transmembrane</keyword>
<dbReference type="NCBIfam" id="TIGR00786">
    <property type="entry name" value="dctM"/>
    <property type="match status" value="1"/>
</dbReference>
<comment type="similarity">
    <text evidence="7">Belongs to the TRAP transporter large permease family.</text>
</comment>
<feature type="transmembrane region" description="Helical" evidence="7">
    <location>
        <begin position="20"/>
        <end position="46"/>
    </location>
</feature>
<evidence type="ECO:0000256" key="1">
    <source>
        <dbReference type="ARBA" id="ARBA00004429"/>
    </source>
</evidence>
<feature type="transmembrane region" description="Helical" evidence="7">
    <location>
        <begin position="370"/>
        <end position="392"/>
    </location>
</feature>
<dbReference type="InterPro" id="IPR010656">
    <property type="entry name" value="DctM"/>
</dbReference>
<keyword evidence="7" id="KW-0813">Transport</keyword>
<evidence type="ECO:0000256" key="5">
    <source>
        <dbReference type="ARBA" id="ARBA00022989"/>
    </source>
</evidence>
<keyword evidence="6 7" id="KW-0472">Membrane</keyword>
<dbReference type="PANTHER" id="PTHR33362:SF5">
    <property type="entry name" value="C4-DICARBOXYLATE TRAP TRANSPORTER LARGE PERMEASE PROTEIN DCTM"/>
    <property type="match status" value="1"/>
</dbReference>
<dbReference type="Proteomes" id="UP000264719">
    <property type="component" value="Unassembled WGS sequence"/>
</dbReference>
<dbReference type="GO" id="GO:0005886">
    <property type="term" value="C:plasma membrane"/>
    <property type="evidence" value="ECO:0007669"/>
    <property type="project" value="UniProtKB-SubCell"/>
</dbReference>
<gene>
    <name evidence="9" type="ORF">DCS45_08560</name>
</gene>
<keyword evidence="5 7" id="KW-1133">Transmembrane helix</keyword>
<comment type="subcellular location">
    <subcellularLocation>
        <location evidence="1 7">Cell inner membrane</location>
        <topology evidence="1 7">Multi-pass membrane protein</topology>
    </subcellularLocation>
</comment>
<evidence type="ECO:0000313" key="9">
    <source>
        <dbReference type="EMBL" id="HAR51911.1"/>
    </source>
</evidence>
<dbReference type="PANTHER" id="PTHR33362">
    <property type="entry name" value="SIALIC ACID TRAP TRANSPORTER PERMEASE PROTEIN SIAT-RELATED"/>
    <property type="match status" value="1"/>
</dbReference>
<keyword evidence="3 7" id="KW-0997">Cell inner membrane</keyword>
<evidence type="ECO:0000256" key="3">
    <source>
        <dbReference type="ARBA" id="ARBA00022519"/>
    </source>
</evidence>
<sequence>MLYGGVETTLELGWDVIGPLLLLLVLFLFSVPVWVSLGLTALVMLWSTGVLPLSLLGESLFSGVDHYALIAIPLYLLTGDALVRTGLSKKLLDFAEATMGSLRSGMGTSTVLGCGFFSSISGSDAAGCAAVGRMTYSRLVEKGYPPSYAAALVAAGSCTGILIPPSIAYIIIGMILGISAASLFVAAIVPGVLVLVSIMITNIILNRIHGYENSSSTFSFRNWLAALWSAKFALSIPLIILGGIYSGIFTPTEAAAVAVAVTLIIGFASGTLTMAQVPAMLWSSAKVNGIIVPIIAVALPLAQALALVQVPQGFAQFIRGITDDPNLTILLMLGVFIIAGCVMEATPNIVILAPIMFPLAQEIGMNDIQFCIFLITSLGVGFITPPLGLNLFVISSVTGDSILSVAGRSLPYVFSMLLVVLLIAFVPAISTWWM</sequence>
<feature type="transmembrane region" description="Helical" evidence="7">
    <location>
        <begin position="254"/>
        <end position="275"/>
    </location>
</feature>
<dbReference type="AlphaFoldDB" id="A0A348WBJ9"/>
<feature type="transmembrane region" description="Helical" evidence="7">
    <location>
        <begin position="287"/>
        <end position="308"/>
    </location>
</feature>
<evidence type="ECO:0000256" key="4">
    <source>
        <dbReference type="ARBA" id="ARBA00022692"/>
    </source>
</evidence>
<organism evidence="9 10">
    <name type="scientific">Roseovarius nubinhibens</name>
    <dbReference type="NCBI Taxonomy" id="314263"/>
    <lineage>
        <taxon>Bacteria</taxon>
        <taxon>Pseudomonadati</taxon>
        <taxon>Pseudomonadota</taxon>
        <taxon>Alphaproteobacteria</taxon>
        <taxon>Rhodobacterales</taxon>
        <taxon>Roseobacteraceae</taxon>
        <taxon>Roseovarius</taxon>
    </lineage>
</organism>
<dbReference type="PIRSF" id="PIRSF006066">
    <property type="entry name" value="HI0050"/>
    <property type="match status" value="1"/>
</dbReference>
<comment type="caution">
    <text evidence="9">The sequence shown here is derived from an EMBL/GenBank/DDBJ whole genome shotgun (WGS) entry which is preliminary data.</text>
</comment>
<comment type="function">
    <text evidence="7">Part of the tripartite ATP-independent periplasmic (TRAP) transport system.</text>
</comment>
<proteinExistence type="inferred from homology"/>
<reference evidence="9 10" key="1">
    <citation type="journal article" date="2018" name="Nat. Biotechnol.">
        <title>A standardized bacterial taxonomy based on genome phylogeny substantially revises the tree of life.</title>
        <authorList>
            <person name="Parks D.H."/>
            <person name="Chuvochina M."/>
            <person name="Waite D.W."/>
            <person name="Rinke C."/>
            <person name="Skarshewski A."/>
            <person name="Chaumeil P.A."/>
            <person name="Hugenholtz P."/>
        </authorList>
    </citation>
    <scope>NUCLEOTIDE SEQUENCE [LARGE SCALE GENOMIC DNA]</scope>
    <source>
        <strain evidence="9">UBA9169</strain>
    </source>
</reference>